<evidence type="ECO:0000256" key="2">
    <source>
        <dbReference type="SAM" id="Phobius"/>
    </source>
</evidence>
<keyword evidence="2" id="KW-1133">Transmembrane helix</keyword>
<organism evidence="4 5">
    <name type="scientific">Paenibacillus eucommiae</name>
    <dbReference type="NCBI Taxonomy" id="1355755"/>
    <lineage>
        <taxon>Bacteria</taxon>
        <taxon>Bacillati</taxon>
        <taxon>Bacillota</taxon>
        <taxon>Bacilli</taxon>
        <taxon>Bacillales</taxon>
        <taxon>Paenibacillaceae</taxon>
        <taxon>Paenibacillus</taxon>
    </lineage>
</organism>
<accession>A0ABS4ITJ4</accession>
<feature type="transmembrane region" description="Helical" evidence="2">
    <location>
        <begin position="148"/>
        <end position="175"/>
    </location>
</feature>
<dbReference type="InterPro" id="IPR018476">
    <property type="entry name" value="GlyceroP-diester-Pdiesterase_M"/>
</dbReference>
<comment type="caution">
    <text evidence="4">The sequence shown here is derived from an EMBL/GenBank/DDBJ whole genome shotgun (WGS) entry which is preliminary data.</text>
</comment>
<evidence type="ECO:0000313" key="5">
    <source>
        <dbReference type="Proteomes" id="UP001519287"/>
    </source>
</evidence>
<feature type="transmembrane region" description="Helical" evidence="2">
    <location>
        <begin position="90"/>
        <end position="116"/>
    </location>
</feature>
<reference evidence="4 5" key="1">
    <citation type="submission" date="2021-03" db="EMBL/GenBank/DDBJ databases">
        <title>Genomic Encyclopedia of Type Strains, Phase IV (KMG-IV): sequencing the most valuable type-strain genomes for metagenomic binning, comparative biology and taxonomic classification.</title>
        <authorList>
            <person name="Goeker M."/>
        </authorList>
    </citation>
    <scope>NUCLEOTIDE SEQUENCE [LARGE SCALE GENOMIC DNA]</scope>
    <source>
        <strain evidence="4 5">DSM 26048</strain>
    </source>
</reference>
<evidence type="ECO:0000259" key="3">
    <source>
        <dbReference type="Pfam" id="PF10110"/>
    </source>
</evidence>
<evidence type="ECO:0000256" key="1">
    <source>
        <dbReference type="SAM" id="MobiDB-lite"/>
    </source>
</evidence>
<dbReference type="EMBL" id="JAGGLB010000006">
    <property type="protein sequence ID" value="MBP1990890.1"/>
    <property type="molecule type" value="Genomic_DNA"/>
</dbReference>
<gene>
    <name evidence="4" type="ORF">J2Z66_002496</name>
</gene>
<feature type="region of interest" description="Disordered" evidence="1">
    <location>
        <begin position="350"/>
        <end position="372"/>
    </location>
</feature>
<keyword evidence="2" id="KW-0812">Transmembrane</keyword>
<protein>
    <recommendedName>
        <fullName evidence="3">Glycerophosphoryl diester phosphodiesterase membrane domain-containing protein</fullName>
    </recommendedName>
</protein>
<feature type="transmembrane region" description="Helical" evidence="2">
    <location>
        <begin position="21"/>
        <end position="42"/>
    </location>
</feature>
<dbReference type="Pfam" id="PF10110">
    <property type="entry name" value="GPDPase_memb"/>
    <property type="match status" value="1"/>
</dbReference>
<feature type="compositionally biased region" description="Basic and acidic residues" evidence="1">
    <location>
        <begin position="359"/>
        <end position="372"/>
    </location>
</feature>
<dbReference type="Proteomes" id="UP001519287">
    <property type="component" value="Unassembled WGS sequence"/>
</dbReference>
<dbReference type="PANTHER" id="PTHR33133:SF1">
    <property type="entry name" value="EXPRESSED PROTEIN-RELATED"/>
    <property type="match status" value="1"/>
</dbReference>
<feature type="transmembrane region" description="Helical" evidence="2">
    <location>
        <begin position="285"/>
        <end position="305"/>
    </location>
</feature>
<feature type="transmembrane region" description="Helical" evidence="2">
    <location>
        <begin position="187"/>
        <end position="215"/>
    </location>
</feature>
<proteinExistence type="predicted"/>
<evidence type="ECO:0000313" key="4">
    <source>
        <dbReference type="EMBL" id="MBP1990890.1"/>
    </source>
</evidence>
<dbReference type="RefSeq" id="WP_209971629.1">
    <property type="nucleotide sequence ID" value="NZ_JAGGLB010000006.1"/>
</dbReference>
<keyword evidence="5" id="KW-1185">Reference proteome</keyword>
<sequence length="372" mass="41039">MSQMQLRPMGIGRILDRSFQLYRKHFVKLTFLMLLLFGPFYLVQNLILVDQNAAATNSFLEQLRNFSSLEDFVNSGIETELTDDLGLGKILAYIFLLLPIFFLGLVPLAVAAIVFLTRAALLGEETPTIGSLLKSGLRRFWPMAGSTLLMTVIMGAMYIGFMIIILVVALLFAFGAGITGTIAGSNAGVGAAVSAIVLFVLLLLGVLIGFSYFFIRWGYYLPIVATNGDAPALGRSWNLTKRSFWRLFLMYAVLSIVIYIIMFVINLALIAVLGNGLFSQVLQSLLTVLISPLILLPYAVSFFDLKVRNEGMGLEDLIQNTVYGEGKASSGVWQDNPEADQFHYASRFEKTPSAPDASTEAHRSEELLKKDE</sequence>
<feature type="domain" description="Glycerophosphoryl diester phosphodiesterase membrane" evidence="3">
    <location>
        <begin position="196"/>
        <end position="284"/>
    </location>
</feature>
<dbReference type="PANTHER" id="PTHR33133">
    <property type="entry name" value="OS08G0107100 PROTEIN-RELATED"/>
    <property type="match status" value="1"/>
</dbReference>
<feature type="transmembrane region" description="Helical" evidence="2">
    <location>
        <begin position="248"/>
        <end position="273"/>
    </location>
</feature>
<keyword evidence="2" id="KW-0472">Membrane</keyword>
<name>A0ABS4ITJ4_9BACL</name>